<feature type="compositionally biased region" description="Polar residues" evidence="1">
    <location>
        <begin position="256"/>
        <end position="274"/>
    </location>
</feature>
<dbReference type="PANTHER" id="PTHR31286:SF99">
    <property type="entry name" value="DUF4283 DOMAIN-CONTAINING PROTEIN"/>
    <property type="match status" value="1"/>
</dbReference>
<dbReference type="PANTHER" id="PTHR31286">
    <property type="entry name" value="GLYCINE-RICH CELL WALL STRUCTURAL PROTEIN 1.8-LIKE"/>
    <property type="match status" value="1"/>
</dbReference>
<evidence type="ECO:0000256" key="1">
    <source>
        <dbReference type="SAM" id="MobiDB-lite"/>
    </source>
</evidence>
<proteinExistence type="predicted"/>
<dbReference type="EMBL" id="BQNB010009420">
    <property type="protein sequence ID" value="GJS63304.1"/>
    <property type="molecule type" value="Genomic_DNA"/>
</dbReference>
<reference evidence="3" key="2">
    <citation type="submission" date="2022-01" db="EMBL/GenBank/DDBJ databases">
        <authorList>
            <person name="Yamashiro T."/>
            <person name="Shiraishi A."/>
            <person name="Satake H."/>
            <person name="Nakayama K."/>
        </authorList>
    </citation>
    <scope>NUCLEOTIDE SEQUENCE</scope>
</reference>
<dbReference type="InterPro" id="IPR025558">
    <property type="entry name" value="DUF4283"/>
</dbReference>
<protein>
    <submittedName>
        <fullName evidence="3">Zinc knuckle CX2CX4HX4C containing protein</fullName>
    </submittedName>
</protein>
<accession>A0ABQ4XDF5</accession>
<dbReference type="Proteomes" id="UP001151760">
    <property type="component" value="Unassembled WGS sequence"/>
</dbReference>
<dbReference type="InterPro" id="IPR040256">
    <property type="entry name" value="At4g02000-like"/>
</dbReference>
<organism evidence="3 4">
    <name type="scientific">Tanacetum coccineum</name>
    <dbReference type="NCBI Taxonomy" id="301880"/>
    <lineage>
        <taxon>Eukaryota</taxon>
        <taxon>Viridiplantae</taxon>
        <taxon>Streptophyta</taxon>
        <taxon>Embryophyta</taxon>
        <taxon>Tracheophyta</taxon>
        <taxon>Spermatophyta</taxon>
        <taxon>Magnoliopsida</taxon>
        <taxon>eudicotyledons</taxon>
        <taxon>Gunneridae</taxon>
        <taxon>Pentapetalae</taxon>
        <taxon>asterids</taxon>
        <taxon>campanulids</taxon>
        <taxon>Asterales</taxon>
        <taxon>Asteraceae</taxon>
        <taxon>Asteroideae</taxon>
        <taxon>Anthemideae</taxon>
        <taxon>Anthemidinae</taxon>
        <taxon>Tanacetum</taxon>
    </lineage>
</organism>
<reference evidence="3" key="1">
    <citation type="journal article" date="2022" name="Int. J. Mol. Sci.">
        <title>Draft Genome of Tanacetum Coccineum: Genomic Comparison of Closely Related Tanacetum-Family Plants.</title>
        <authorList>
            <person name="Yamashiro T."/>
            <person name="Shiraishi A."/>
            <person name="Nakayama K."/>
            <person name="Satake H."/>
        </authorList>
    </citation>
    <scope>NUCLEOTIDE SEQUENCE</scope>
</reference>
<evidence type="ECO:0000313" key="4">
    <source>
        <dbReference type="Proteomes" id="UP001151760"/>
    </source>
</evidence>
<evidence type="ECO:0000313" key="3">
    <source>
        <dbReference type="EMBL" id="GJS63304.1"/>
    </source>
</evidence>
<name>A0ABQ4XDF5_9ASTR</name>
<gene>
    <name evidence="3" type="ORF">Tco_0677868</name>
</gene>
<dbReference type="Pfam" id="PF14111">
    <property type="entry name" value="DUF4283"/>
    <property type="match status" value="1"/>
</dbReference>
<feature type="domain" description="DUF4283" evidence="2">
    <location>
        <begin position="9"/>
        <end position="67"/>
    </location>
</feature>
<comment type="caution">
    <text evidence="3">The sequence shown here is derived from an EMBL/GenBank/DDBJ whole genome shotgun (WGS) entry which is preliminary data.</text>
</comment>
<feature type="region of interest" description="Disordered" evidence="1">
    <location>
        <begin position="203"/>
        <end position="274"/>
    </location>
</feature>
<feature type="compositionally biased region" description="Acidic residues" evidence="1">
    <location>
        <begin position="241"/>
        <end position="255"/>
    </location>
</feature>
<keyword evidence="4" id="KW-1185">Reference proteome</keyword>
<evidence type="ECO:0000259" key="2">
    <source>
        <dbReference type="Pfam" id="PF14111"/>
    </source>
</evidence>
<sequence>MAFPVVEYYVRNNWTKHGLKRIMMNAKGLFFLKFDTRAGLDAVLEGGPWMIRNSLIILKKWAMNTSLQKNELTRIPLWVKLHDVHIQVFEEDGISLIATYLGKPIIIPDLDGPGFIKETIRVEYKWKPPRCHTCNIFGHTVESCPKKVVVTPVVNDSNDGFQKVVNKRCNNKGKSTGNIIPKGVPVSKGFQFGKEFAYQPKAPSVGANSGGTHGEASSKAGKMKMSNIATPNPFAALGVDKDEDEEFENIWDESENLNLQNTGASTPTNTDPDV</sequence>